<evidence type="ECO:0000313" key="2">
    <source>
        <dbReference type="EMBL" id="NOG30561.1"/>
    </source>
</evidence>
<dbReference type="Proteomes" id="UP000588806">
    <property type="component" value="Unassembled WGS sequence"/>
</dbReference>
<keyword evidence="1" id="KW-0812">Transmembrane</keyword>
<evidence type="ECO:0000313" key="3">
    <source>
        <dbReference type="Proteomes" id="UP000588806"/>
    </source>
</evidence>
<comment type="caution">
    <text evidence="2">The sequence shown here is derived from an EMBL/GenBank/DDBJ whole genome shotgun (WGS) entry which is preliminary data.</text>
</comment>
<dbReference type="EMBL" id="JABFHI010000001">
    <property type="protein sequence ID" value="NOG30561.1"/>
    <property type="molecule type" value="Genomic_DNA"/>
</dbReference>
<keyword evidence="1" id="KW-0472">Membrane</keyword>
<accession>A0A7Y3TUN7</accession>
<gene>
    <name evidence="2" type="ORF">HLB35_00085</name>
</gene>
<keyword evidence="1" id="KW-1133">Transmembrane helix</keyword>
<keyword evidence="3" id="KW-1185">Reference proteome</keyword>
<reference evidence="2 3" key="1">
    <citation type="submission" date="2020-05" db="EMBL/GenBank/DDBJ databases">
        <authorList>
            <person name="Ruan W."/>
            <person name="Jeon C.O."/>
            <person name="Chun B.H."/>
        </authorList>
    </citation>
    <scope>NUCLEOTIDE SEQUENCE [LARGE SCALE GENOMIC DNA]</scope>
    <source>
        <strain evidence="2 3">TBZ9</strain>
    </source>
</reference>
<dbReference type="AlphaFoldDB" id="A0A7Y3TUN7"/>
<name>A0A7Y3TUN7_9GAMM</name>
<protein>
    <submittedName>
        <fullName evidence="2">Uncharacterized protein</fullName>
    </submittedName>
</protein>
<proteinExistence type="predicted"/>
<organism evidence="2 3">
    <name type="scientific">Vreelandella azerica</name>
    <dbReference type="NCBI Taxonomy" id="2732867"/>
    <lineage>
        <taxon>Bacteria</taxon>
        <taxon>Pseudomonadati</taxon>
        <taxon>Pseudomonadota</taxon>
        <taxon>Gammaproteobacteria</taxon>
        <taxon>Oceanospirillales</taxon>
        <taxon>Halomonadaceae</taxon>
        <taxon>Vreelandella</taxon>
    </lineage>
</organism>
<reference evidence="2 3" key="2">
    <citation type="submission" date="2020-06" db="EMBL/GenBank/DDBJ databases">
        <title>Halomonas songnenensis sp. nov., a moderately halophilic bacterium isolated from saline and alkaline soils.</title>
        <authorList>
            <person name="Jiang J."/>
            <person name="Pan Y."/>
        </authorList>
    </citation>
    <scope>NUCLEOTIDE SEQUENCE [LARGE SCALE GENOMIC DNA]</scope>
    <source>
        <strain evidence="2 3">TBZ9</strain>
    </source>
</reference>
<evidence type="ECO:0000256" key="1">
    <source>
        <dbReference type="SAM" id="Phobius"/>
    </source>
</evidence>
<feature type="transmembrane region" description="Helical" evidence="1">
    <location>
        <begin position="344"/>
        <end position="363"/>
    </location>
</feature>
<sequence length="378" mass="40928">MAFFFKLPFKLAVLLIAGVAAATLWNQATLSVLALTRIDPLPETRSLIAEERYAEAADYLGFFMTYDYVGNSPEAQILYQQIEESRSQWRYQLGKLSEGLLRGSSDETIGQIASVATDFMVIGDIRDLANQGVNLAQGEDVDEVMVALASLGVLATGAQVASGVGTAASGGAAAPAVAGTTVTKSSLITLKTARRLGQLPGWLGRSMVTAARQARETRRLGQLKTLFRDINVLASTRGGMRMLAKTQDAVELRRAARFAETFGHQSASLYRVGGQVAMDVAQGAGRLGKGTILLAATFGQKGLVALDKVGALRFTKLISRGGKMVYKGDVLTLIAKMLLALPKWWLYSVIALAIWLWMPRRLMSVLWKPFRQRHISTS</sequence>